<evidence type="ECO:0000256" key="1">
    <source>
        <dbReference type="ARBA" id="ARBA00022795"/>
    </source>
</evidence>
<dbReference type="Pfam" id="PF05130">
    <property type="entry name" value="FlgN"/>
    <property type="match status" value="1"/>
</dbReference>
<reference evidence="2" key="1">
    <citation type="submission" date="2020-07" db="EMBL/GenBank/DDBJ databases">
        <title>Vallitalea pronyensis genome.</title>
        <authorList>
            <person name="Postec A."/>
        </authorList>
    </citation>
    <scope>NUCLEOTIDE SEQUENCE</scope>
    <source>
        <strain evidence="2">FatNI3</strain>
    </source>
</reference>
<keyword evidence="2" id="KW-0966">Cell projection</keyword>
<organism evidence="2 3">
    <name type="scientific">Vallitalea pronyensis</name>
    <dbReference type="NCBI Taxonomy" id="1348613"/>
    <lineage>
        <taxon>Bacteria</taxon>
        <taxon>Bacillati</taxon>
        <taxon>Bacillota</taxon>
        <taxon>Clostridia</taxon>
        <taxon>Lachnospirales</taxon>
        <taxon>Vallitaleaceae</taxon>
        <taxon>Vallitalea</taxon>
    </lineage>
</organism>
<dbReference type="Proteomes" id="UP000683246">
    <property type="component" value="Chromosome"/>
</dbReference>
<keyword evidence="1" id="KW-1005">Bacterial flagellum biogenesis</keyword>
<proteinExistence type="predicted"/>
<dbReference type="KEGG" id="vpy:HZI73_03735"/>
<dbReference type="EMBL" id="CP058649">
    <property type="protein sequence ID" value="QUI21450.1"/>
    <property type="molecule type" value="Genomic_DNA"/>
</dbReference>
<gene>
    <name evidence="2" type="ORF">HZI73_03735</name>
</gene>
<keyword evidence="2" id="KW-0282">Flagellum</keyword>
<dbReference type="RefSeq" id="WP_212696920.1">
    <property type="nucleotide sequence ID" value="NZ_CP058649.1"/>
</dbReference>
<dbReference type="SUPFAM" id="SSF140566">
    <property type="entry name" value="FlgN-like"/>
    <property type="match status" value="1"/>
</dbReference>
<name>A0A8J8MH21_9FIRM</name>
<dbReference type="GO" id="GO:0044780">
    <property type="term" value="P:bacterial-type flagellum assembly"/>
    <property type="evidence" value="ECO:0007669"/>
    <property type="project" value="InterPro"/>
</dbReference>
<protein>
    <submittedName>
        <fullName evidence="2">Flagellar protein FlgN</fullName>
    </submittedName>
</protein>
<evidence type="ECO:0000313" key="3">
    <source>
        <dbReference type="Proteomes" id="UP000683246"/>
    </source>
</evidence>
<dbReference type="AlphaFoldDB" id="A0A8J8MH21"/>
<sequence length="169" mass="19190">MASLIEDLIKSLYEEKECYEELLVIGQEKTKVIVEGDASTLVELTKKEQEFVSRVIGLDKKRTGIIEDIALVTNKDANQLTISHLAELLINEKEEHEQLVTLKDSIKEVVEAFKTVNDRNKILLQESLDYIDFTMNAIQSVNAIANANYQSEGNTYNHADSKRLFDAKQ</sequence>
<accession>A0A8J8MH21</accession>
<dbReference type="InterPro" id="IPR036679">
    <property type="entry name" value="FlgN-like_sf"/>
</dbReference>
<keyword evidence="2" id="KW-0969">Cilium</keyword>
<dbReference type="InterPro" id="IPR007809">
    <property type="entry name" value="FlgN-like"/>
</dbReference>
<keyword evidence="3" id="KW-1185">Reference proteome</keyword>
<evidence type="ECO:0000313" key="2">
    <source>
        <dbReference type="EMBL" id="QUI21450.1"/>
    </source>
</evidence>
<dbReference type="Gene3D" id="1.20.58.300">
    <property type="entry name" value="FlgN-like"/>
    <property type="match status" value="1"/>
</dbReference>